<proteinExistence type="predicted"/>
<dbReference type="Pfam" id="PF14236">
    <property type="entry name" value="DruA"/>
    <property type="match status" value="1"/>
</dbReference>
<dbReference type="InterPro" id="IPR025639">
    <property type="entry name" value="DruA"/>
</dbReference>
<dbReference type="AlphaFoldDB" id="A0A0F9M058"/>
<name>A0A0F9M058_9ZZZZ</name>
<gene>
    <name evidence="1" type="ORF">LCGC14_1134730</name>
</gene>
<accession>A0A0F9M058</accession>
<sequence>MVRYCGREFSKTEVGLIRKIIEENPNKSRYKISLLVCERLEWRKVDDGLKDMSCRVALLRMQEDGLIHLPPPRWGNPTNKTSIGRTSFTEPGFPVDMPVHTMRDLRLELVQTKKASGVWNEYIDRYHYLGYTKLPGAQLRYFATFEGQEIALFGFGAAAWKVQPRDRFIGWTPEQRQQKLHLIVNNARFLILPWVISRNLASRLLSIVSKRLPEDWDHRYRYHPVLLETFVECGRFHGTSYKASNWILVGQTKGRGKKDIFNEYKLPKKDIWLYPLTKDFKSILRS</sequence>
<evidence type="ECO:0000313" key="1">
    <source>
        <dbReference type="EMBL" id="KKN00750.1"/>
    </source>
</evidence>
<comment type="caution">
    <text evidence="1">The sequence shown here is derived from an EMBL/GenBank/DDBJ whole genome shotgun (WGS) entry which is preliminary data.</text>
</comment>
<protein>
    <submittedName>
        <fullName evidence="1">Uncharacterized protein</fullName>
    </submittedName>
</protein>
<dbReference type="EMBL" id="LAZR01005339">
    <property type="protein sequence ID" value="KKN00750.1"/>
    <property type="molecule type" value="Genomic_DNA"/>
</dbReference>
<reference evidence="1" key="1">
    <citation type="journal article" date="2015" name="Nature">
        <title>Complex archaea that bridge the gap between prokaryotes and eukaryotes.</title>
        <authorList>
            <person name="Spang A."/>
            <person name="Saw J.H."/>
            <person name="Jorgensen S.L."/>
            <person name="Zaremba-Niedzwiedzka K."/>
            <person name="Martijn J."/>
            <person name="Lind A.E."/>
            <person name="van Eijk R."/>
            <person name="Schleper C."/>
            <person name="Guy L."/>
            <person name="Ettema T.J."/>
        </authorList>
    </citation>
    <scope>NUCLEOTIDE SEQUENCE</scope>
</reference>
<organism evidence="1">
    <name type="scientific">marine sediment metagenome</name>
    <dbReference type="NCBI Taxonomy" id="412755"/>
    <lineage>
        <taxon>unclassified sequences</taxon>
        <taxon>metagenomes</taxon>
        <taxon>ecological metagenomes</taxon>
    </lineage>
</organism>